<evidence type="ECO:0000313" key="9">
    <source>
        <dbReference type="EMBL" id="VEH95059.1"/>
    </source>
</evidence>
<dbReference type="EMBL" id="LR134441">
    <property type="protein sequence ID" value="VEH95059.1"/>
    <property type="molecule type" value="Genomic_DNA"/>
</dbReference>
<name>A0A448NM80_9FLAO</name>
<comment type="similarity">
    <text evidence="2">Belongs to the outer membrane factor (OMF) (TC 1.B.17) family.</text>
</comment>
<organism evidence="9 10">
    <name type="scientific">Kaistella antarctica</name>
    <dbReference type="NCBI Taxonomy" id="266748"/>
    <lineage>
        <taxon>Bacteria</taxon>
        <taxon>Pseudomonadati</taxon>
        <taxon>Bacteroidota</taxon>
        <taxon>Flavobacteriia</taxon>
        <taxon>Flavobacteriales</taxon>
        <taxon>Weeksellaceae</taxon>
        <taxon>Chryseobacterium group</taxon>
        <taxon>Kaistella</taxon>
    </lineage>
</organism>
<protein>
    <submittedName>
        <fullName evidence="9">Type I secretion outer membrane protein, TolC family</fullName>
    </submittedName>
</protein>
<keyword evidence="4" id="KW-1134">Transmembrane beta strand</keyword>
<keyword evidence="3" id="KW-0813">Transport</keyword>
<reference evidence="9 10" key="1">
    <citation type="submission" date="2018-12" db="EMBL/GenBank/DDBJ databases">
        <authorList>
            <consortium name="Pathogen Informatics"/>
        </authorList>
    </citation>
    <scope>NUCLEOTIDE SEQUENCE [LARGE SCALE GENOMIC DNA]</scope>
    <source>
        <strain evidence="9 10">NCTC13489</strain>
    </source>
</reference>
<keyword evidence="8" id="KW-0732">Signal</keyword>
<dbReference type="Gene3D" id="1.20.1600.10">
    <property type="entry name" value="Outer membrane efflux proteins (OEP)"/>
    <property type="match status" value="1"/>
</dbReference>
<keyword evidence="5" id="KW-0812">Transmembrane</keyword>
<dbReference type="PANTHER" id="PTHR30026:SF20">
    <property type="entry name" value="OUTER MEMBRANE PROTEIN TOLC"/>
    <property type="match status" value="1"/>
</dbReference>
<dbReference type="Pfam" id="PF02321">
    <property type="entry name" value="OEP"/>
    <property type="match status" value="1"/>
</dbReference>
<dbReference type="Proteomes" id="UP000270036">
    <property type="component" value="Chromosome"/>
</dbReference>
<dbReference type="KEGG" id="cant:NCTC13489_00067"/>
<keyword evidence="7" id="KW-0998">Cell outer membrane</keyword>
<dbReference type="AlphaFoldDB" id="A0A448NM80"/>
<dbReference type="STRING" id="266748.HY04_02810"/>
<evidence type="ECO:0000313" key="10">
    <source>
        <dbReference type="Proteomes" id="UP000270036"/>
    </source>
</evidence>
<dbReference type="PANTHER" id="PTHR30026">
    <property type="entry name" value="OUTER MEMBRANE PROTEIN TOLC"/>
    <property type="match status" value="1"/>
</dbReference>
<evidence type="ECO:0000256" key="3">
    <source>
        <dbReference type="ARBA" id="ARBA00022448"/>
    </source>
</evidence>
<evidence type="ECO:0000256" key="5">
    <source>
        <dbReference type="ARBA" id="ARBA00022692"/>
    </source>
</evidence>
<dbReference type="SUPFAM" id="SSF56954">
    <property type="entry name" value="Outer membrane efflux proteins (OEP)"/>
    <property type="match status" value="1"/>
</dbReference>
<dbReference type="InterPro" id="IPR051906">
    <property type="entry name" value="TolC-like"/>
</dbReference>
<evidence type="ECO:0000256" key="4">
    <source>
        <dbReference type="ARBA" id="ARBA00022452"/>
    </source>
</evidence>
<evidence type="ECO:0000256" key="1">
    <source>
        <dbReference type="ARBA" id="ARBA00004442"/>
    </source>
</evidence>
<evidence type="ECO:0000256" key="8">
    <source>
        <dbReference type="SAM" id="SignalP"/>
    </source>
</evidence>
<comment type="subcellular location">
    <subcellularLocation>
        <location evidence="1">Cell outer membrane</location>
    </subcellularLocation>
</comment>
<evidence type="ECO:0000256" key="6">
    <source>
        <dbReference type="ARBA" id="ARBA00023136"/>
    </source>
</evidence>
<evidence type="ECO:0000256" key="7">
    <source>
        <dbReference type="ARBA" id="ARBA00023237"/>
    </source>
</evidence>
<dbReference type="GO" id="GO:0015562">
    <property type="term" value="F:efflux transmembrane transporter activity"/>
    <property type="evidence" value="ECO:0007669"/>
    <property type="project" value="InterPro"/>
</dbReference>
<accession>A0A448NM80</accession>
<gene>
    <name evidence="9" type="ORF">NCTC13489_00067</name>
</gene>
<feature type="signal peptide" evidence="8">
    <location>
        <begin position="1"/>
        <end position="23"/>
    </location>
</feature>
<keyword evidence="6" id="KW-0472">Membrane</keyword>
<dbReference type="GO" id="GO:0009279">
    <property type="term" value="C:cell outer membrane"/>
    <property type="evidence" value="ECO:0007669"/>
    <property type="project" value="UniProtKB-SubCell"/>
</dbReference>
<dbReference type="GO" id="GO:0015288">
    <property type="term" value="F:porin activity"/>
    <property type="evidence" value="ECO:0007669"/>
    <property type="project" value="TreeGrafter"/>
</dbReference>
<dbReference type="InterPro" id="IPR003423">
    <property type="entry name" value="OMP_efflux"/>
</dbReference>
<sequence>MIIKMKKITLLLIISIFSGKMGAQQMPLSEILDSIAANNPVVKMYDAEVRSMDAAAKGSRSWMPPTVGAGMLMTPYNPQRWSRDGDMLGMGSFAVSVEQMIPNKKKLDANENLMLAMSSVEREKLSATLNENFQDAKKLYYDWIVLDKKIKVVKDNKNMLDFMIRNAEIRYKNGLGKISAYYKAKAALGSADNMQLMYDNDIKVKRIRLNALMGRNAMEDLEVQPDFTLNEYGLELLDPELFYQNRSDLRGIDKEINISKLKQNLEKQNVRPEFGVKFENMFGFGGKPMEFTLMVMAKIPLVPWARKMYDANIASLQIKEQALLAKKAVMVNEYSGRGYGMRNELELNKKQIQLYENTIIPALKNNYKLMQLGYEQNTEDLFTLYDAWEKLNTTQLEYFDILTKALQAQTELDRLLERR</sequence>
<dbReference type="GO" id="GO:1990281">
    <property type="term" value="C:efflux pump complex"/>
    <property type="evidence" value="ECO:0007669"/>
    <property type="project" value="TreeGrafter"/>
</dbReference>
<feature type="chain" id="PRO_5019367269" evidence="8">
    <location>
        <begin position="24"/>
        <end position="419"/>
    </location>
</feature>
<evidence type="ECO:0000256" key="2">
    <source>
        <dbReference type="ARBA" id="ARBA00007613"/>
    </source>
</evidence>
<proteinExistence type="inferred from homology"/>